<dbReference type="GO" id="GO:0000155">
    <property type="term" value="F:phosphorelay sensor kinase activity"/>
    <property type="evidence" value="ECO:0007669"/>
    <property type="project" value="InterPro"/>
</dbReference>
<evidence type="ECO:0000256" key="1">
    <source>
        <dbReference type="SAM" id="Phobius"/>
    </source>
</evidence>
<evidence type="ECO:0000259" key="2">
    <source>
        <dbReference type="Pfam" id="PF06580"/>
    </source>
</evidence>
<dbReference type="GO" id="GO:0016020">
    <property type="term" value="C:membrane"/>
    <property type="evidence" value="ECO:0007669"/>
    <property type="project" value="InterPro"/>
</dbReference>
<protein>
    <submittedName>
        <fullName evidence="3">Histidine kinase</fullName>
    </submittedName>
</protein>
<dbReference type="PANTHER" id="PTHR34220">
    <property type="entry name" value="SENSOR HISTIDINE KINASE YPDA"/>
    <property type="match status" value="1"/>
</dbReference>
<dbReference type="InterPro" id="IPR010559">
    <property type="entry name" value="Sig_transdc_His_kin_internal"/>
</dbReference>
<dbReference type="EMBL" id="QOWE01000008">
    <property type="protein sequence ID" value="RCR69564.1"/>
    <property type="molecule type" value="Genomic_DNA"/>
</dbReference>
<organism evidence="3 4">
    <name type="scientific">Larkinella punicea</name>
    <dbReference type="NCBI Taxonomy" id="2315727"/>
    <lineage>
        <taxon>Bacteria</taxon>
        <taxon>Pseudomonadati</taxon>
        <taxon>Bacteroidota</taxon>
        <taxon>Cytophagia</taxon>
        <taxon>Cytophagales</taxon>
        <taxon>Spirosomataceae</taxon>
        <taxon>Larkinella</taxon>
    </lineage>
</organism>
<sequence>MKIKFNKYVELLLLWGALGGVVGRQWLMPDITWQVQVELFFLSFFVLNAIWLFHYWFNDYLNRQLPFEKNIKLRVLIQIIGGWGIVKTVYLVISYFVYTEFLSAQLTSIPLLNRFSVIIIGMTVFLANTVVCLGFIASHFLKQWQENAVRATQLEKEKIQVQLDSLKNQISPHFLFNSLSSLDGLIHENPDLASQFLRQLSKVFRYVIQHKDKDLVSLTTETDFINNYILLLKTRFNGSLDIQVKIPPAYADKAIVPVTLQILVENAIKHNVANAGQPLTIQIVADEDYVSVENNLQRKPRVETSNGQGLTNLKALYHFLSEKEVKVEEHNDRFRVSIPLV</sequence>
<dbReference type="RefSeq" id="WP_114406252.1">
    <property type="nucleotide sequence ID" value="NZ_QOWE01000008.1"/>
</dbReference>
<comment type="caution">
    <text evidence="3">The sequence shown here is derived from an EMBL/GenBank/DDBJ whole genome shotgun (WGS) entry which is preliminary data.</text>
</comment>
<dbReference type="PANTHER" id="PTHR34220:SF7">
    <property type="entry name" value="SENSOR HISTIDINE KINASE YPDA"/>
    <property type="match status" value="1"/>
</dbReference>
<dbReference type="OrthoDB" id="927174at2"/>
<keyword evidence="3" id="KW-0418">Kinase</keyword>
<keyword evidence="1" id="KW-0812">Transmembrane</keyword>
<feature type="domain" description="Signal transduction histidine kinase internal region" evidence="2">
    <location>
        <begin position="162"/>
        <end position="238"/>
    </location>
</feature>
<dbReference type="Pfam" id="PF06580">
    <property type="entry name" value="His_kinase"/>
    <property type="match status" value="1"/>
</dbReference>
<feature type="transmembrane region" description="Helical" evidence="1">
    <location>
        <begin position="77"/>
        <end position="98"/>
    </location>
</feature>
<keyword evidence="1" id="KW-0472">Membrane</keyword>
<feature type="transmembrane region" description="Helical" evidence="1">
    <location>
        <begin position="118"/>
        <end position="141"/>
    </location>
</feature>
<dbReference type="Proteomes" id="UP000253383">
    <property type="component" value="Unassembled WGS sequence"/>
</dbReference>
<dbReference type="InterPro" id="IPR050640">
    <property type="entry name" value="Bact_2-comp_sensor_kinase"/>
</dbReference>
<gene>
    <name evidence="3" type="ORF">DUE52_12035</name>
</gene>
<keyword evidence="3" id="KW-0808">Transferase</keyword>
<feature type="transmembrane region" description="Helical" evidence="1">
    <location>
        <begin position="39"/>
        <end position="57"/>
    </location>
</feature>
<dbReference type="InterPro" id="IPR036890">
    <property type="entry name" value="HATPase_C_sf"/>
</dbReference>
<reference evidence="3 4" key="1">
    <citation type="submission" date="2018-07" db="EMBL/GenBank/DDBJ databases">
        <title>Genome analysis of Larkinella rosea.</title>
        <authorList>
            <person name="Zhou Z."/>
            <person name="Wang G."/>
        </authorList>
    </citation>
    <scope>NUCLEOTIDE SEQUENCE [LARGE SCALE GENOMIC DNA]</scope>
    <source>
        <strain evidence="4">zzj9</strain>
    </source>
</reference>
<dbReference type="AlphaFoldDB" id="A0A368JSA5"/>
<keyword evidence="1" id="KW-1133">Transmembrane helix</keyword>
<accession>A0A368JSA5</accession>
<evidence type="ECO:0000313" key="4">
    <source>
        <dbReference type="Proteomes" id="UP000253383"/>
    </source>
</evidence>
<evidence type="ECO:0000313" key="3">
    <source>
        <dbReference type="EMBL" id="RCR69564.1"/>
    </source>
</evidence>
<keyword evidence="4" id="KW-1185">Reference proteome</keyword>
<name>A0A368JSA5_9BACT</name>
<proteinExistence type="predicted"/>
<dbReference type="SUPFAM" id="SSF55874">
    <property type="entry name" value="ATPase domain of HSP90 chaperone/DNA topoisomerase II/histidine kinase"/>
    <property type="match status" value="1"/>
</dbReference>